<keyword evidence="4" id="KW-0121">Carboxypeptidase</keyword>
<evidence type="ECO:0000256" key="20">
    <source>
        <dbReference type="SAM" id="Phobius"/>
    </source>
</evidence>
<feature type="compositionally biased region" description="Basic and acidic residues" evidence="19">
    <location>
        <begin position="14"/>
        <end position="36"/>
    </location>
</feature>
<comment type="subcellular location">
    <subcellularLocation>
        <location evidence="2">Golgi apparatus</location>
        <location evidence="2">trans-Golgi network membrane</location>
        <topology evidence="2">Single-pass type I membrane protein</topology>
    </subcellularLocation>
</comment>
<evidence type="ECO:0000256" key="10">
    <source>
        <dbReference type="ARBA" id="ARBA00022989"/>
    </source>
</evidence>
<dbReference type="EC" id="3.4.16.6" evidence="15"/>
<dbReference type="Proteomes" id="UP000620104">
    <property type="component" value="Unassembled WGS sequence"/>
</dbReference>
<keyword evidence="12 20" id="KW-0472">Membrane</keyword>
<evidence type="ECO:0000313" key="22">
    <source>
        <dbReference type="Proteomes" id="UP000620104"/>
    </source>
</evidence>
<evidence type="ECO:0000256" key="6">
    <source>
        <dbReference type="ARBA" id="ARBA00022692"/>
    </source>
</evidence>
<evidence type="ECO:0000256" key="4">
    <source>
        <dbReference type="ARBA" id="ARBA00022645"/>
    </source>
</evidence>
<dbReference type="OrthoDB" id="443318at2759"/>
<proteinExistence type="inferred from homology"/>
<keyword evidence="9" id="KW-0378">Hydrolase</keyword>
<dbReference type="Gene3D" id="3.40.50.1820">
    <property type="entry name" value="alpha/beta hydrolase"/>
    <property type="match status" value="1"/>
</dbReference>
<evidence type="ECO:0000256" key="17">
    <source>
        <dbReference type="ARBA" id="ARBA00040628"/>
    </source>
</evidence>
<evidence type="ECO:0000313" key="21">
    <source>
        <dbReference type="EMBL" id="GHJ89618.1"/>
    </source>
</evidence>
<feature type="region of interest" description="Disordered" evidence="19">
    <location>
        <begin position="581"/>
        <end position="654"/>
    </location>
</feature>
<evidence type="ECO:0000256" key="1">
    <source>
        <dbReference type="ARBA" id="ARBA00001003"/>
    </source>
</evidence>
<comment type="similarity">
    <text evidence="3">Belongs to the peptidase S10 family.</text>
</comment>
<dbReference type="AlphaFoldDB" id="A0A8H3YHR5"/>
<keyword evidence="22" id="KW-1185">Reference proteome</keyword>
<dbReference type="GO" id="GO:0006915">
    <property type="term" value="P:apoptotic process"/>
    <property type="evidence" value="ECO:0007669"/>
    <property type="project" value="UniProtKB-KW"/>
</dbReference>
<evidence type="ECO:0000256" key="19">
    <source>
        <dbReference type="SAM" id="MobiDB-lite"/>
    </source>
</evidence>
<feature type="compositionally biased region" description="Low complexity" evidence="19">
    <location>
        <begin position="604"/>
        <end position="618"/>
    </location>
</feature>
<evidence type="ECO:0000256" key="18">
    <source>
        <dbReference type="ARBA" id="ARBA00042717"/>
    </source>
</evidence>
<dbReference type="GO" id="GO:0006508">
    <property type="term" value="P:proteolysis"/>
    <property type="evidence" value="ECO:0007669"/>
    <property type="project" value="UniProtKB-KW"/>
</dbReference>
<evidence type="ECO:0000256" key="16">
    <source>
        <dbReference type="ARBA" id="ARBA00040403"/>
    </source>
</evidence>
<dbReference type="GO" id="GO:0004185">
    <property type="term" value="F:serine-type carboxypeptidase activity"/>
    <property type="evidence" value="ECO:0007669"/>
    <property type="project" value="UniProtKB-EC"/>
</dbReference>
<keyword evidence="5" id="KW-0645">Protease</keyword>
<accession>A0A8H3YHR5</accession>
<comment type="catalytic activity">
    <reaction evidence="1">
        <text>Preferential release of a C-terminal arginine or lysine residue.</text>
        <dbReference type="EC" id="3.4.16.6"/>
    </reaction>
</comment>
<dbReference type="PANTHER" id="PTHR11802:SF190">
    <property type="entry name" value="PHEROMONE-PROCESSING CARBOXYPEPTIDASE KEX1"/>
    <property type="match status" value="1"/>
</dbReference>
<dbReference type="SUPFAM" id="SSF53474">
    <property type="entry name" value="alpha/beta-Hydrolases"/>
    <property type="match status" value="1"/>
</dbReference>
<dbReference type="PRINTS" id="PR00724">
    <property type="entry name" value="CRBOXYPTASEC"/>
</dbReference>
<organism evidence="21 22">
    <name type="scientific">Naganishia liquefaciens</name>
    <dbReference type="NCBI Taxonomy" id="104408"/>
    <lineage>
        <taxon>Eukaryota</taxon>
        <taxon>Fungi</taxon>
        <taxon>Dikarya</taxon>
        <taxon>Basidiomycota</taxon>
        <taxon>Agaricomycotina</taxon>
        <taxon>Tremellomycetes</taxon>
        <taxon>Filobasidiales</taxon>
        <taxon>Filobasidiaceae</taxon>
        <taxon>Naganishia</taxon>
    </lineage>
</organism>
<gene>
    <name evidence="21" type="ORF">NliqN6_6020</name>
</gene>
<sequence length="654" mass="72251">MEYLTGQNQDVWLRETFSRDRNPTTNDSEMHNGKRERPGKRALSFSTAAGDYYVESLPGIGVLASHPTHPLTIHSGNLPSYPGEGDDGSQGDTGKDAQIFFMMVNARRSAGKDRVIFWFNGGPGCSSFDGSLMEVGPFRTIPAAQTESGQVELKLVEGGWEEFATIVFVDQPPGTGFSTVPTNHYLHELSQGSAHFVRFLQNFYSIFPEMKLKDTYLAGESFAGQYIPYFADALLKSSVFPGFPLKGIAIGNGWIDPKTQYQGYVDFAYEKGLIKQGSKESETLEQYMQQCQIQLDKYTDPANVPINVDLCGQVMGAVTDPFTQDLNGKKVCMNVYDTRLVDEWPACGMNWPPDLPDIYQYLRRQDVIIALHAMEKETAWVECDNIVSSQLYLQSSPASVHLLPGILETGVQIMLFAGDEDLICNYKGIERLIGDLTWNGEQGMADTPAEKWYLNETYAGTWQTARNLTYVTVAGGSHMVGYDLPQVTSDMITRFMNVDMSLLPGEVAGMPSRLGEEERPYIGSLSGALTVPVKGKTEVDGWYAGSALLLLLLLVASVGGYFYLRARNRFRKSRIALEPRPIQDDEERVPLGPGEAHEMGDYPASGSGSGFKASGNGSARDDYGDGDTQVVFELGDEDDNEHEPDHPRQNSQRG</sequence>
<dbReference type="Pfam" id="PF00450">
    <property type="entry name" value="Peptidase_S10"/>
    <property type="match status" value="1"/>
</dbReference>
<keyword evidence="11" id="KW-0333">Golgi apparatus</keyword>
<dbReference type="EMBL" id="BLZA01000049">
    <property type="protein sequence ID" value="GHJ89618.1"/>
    <property type="molecule type" value="Genomic_DNA"/>
</dbReference>
<comment type="caution">
    <text evidence="21">The sequence shown here is derived from an EMBL/GenBank/DDBJ whole genome shotgun (WGS) entry which is preliminary data.</text>
</comment>
<dbReference type="InterPro" id="IPR029058">
    <property type="entry name" value="AB_hydrolase_fold"/>
</dbReference>
<keyword evidence="7" id="KW-0053">Apoptosis</keyword>
<dbReference type="FunFam" id="3.40.50.1820:FF:000121">
    <property type="entry name" value="Carboxypeptidase D"/>
    <property type="match status" value="1"/>
</dbReference>
<evidence type="ECO:0000256" key="11">
    <source>
        <dbReference type="ARBA" id="ARBA00023034"/>
    </source>
</evidence>
<evidence type="ECO:0000256" key="12">
    <source>
        <dbReference type="ARBA" id="ARBA00023136"/>
    </source>
</evidence>
<keyword evidence="10 20" id="KW-1133">Transmembrane helix</keyword>
<name>A0A8H3YHR5_9TREE</name>
<evidence type="ECO:0000256" key="5">
    <source>
        <dbReference type="ARBA" id="ARBA00022670"/>
    </source>
</evidence>
<reference evidence="21" key="1">
    <citation type="submission" date="2020-07" db="EMBL/GenBank/DDBJ databases">
        <title>Draft Genome Sequence of a Deep-Sea Yeast, Naganishia (Cryptococcus) liquefaciens strain N6.</title>
        <authorList>
            <person name="Han Y.W."/>
            <person name="Kajitani R."/>
            <person name="Morimoto H."/>
            <person name="Parhat M."/>
            <person name="Tsubouchi H."/>
            <person name="Bakenova O."/>
            <person name="Ogata M."/>
            <person name="Argunhan B."/>
            <person name="Aoki R."/>
            <person name="Kajiwara S."/>
            <person name="Itoh T."/>
            <person name="Iwasaki H."/>
        </authorList>
    </citation>
    <scope>NUCLEOTIDE SEQUENCE</scope>
    <source>
        <strain evidence="21">N6</strain>
    </source>
</reference>
<evidence type="ECO:0000256" key="9">
    <source>
        <dbReference type="ARBA" id="ARBA00022801"/>
    </source>
</evidence>
<evidence type="ECO:0000256" key="8">
    <source>
        <dbReference type="ARBA" id="ARBA00022729"/>
    </source>
</evidence>
<feature type="transmembrane region" description="Helical" evidence="20">
    <location>
        <begin position="542"/>
        <end position="564"/>
    </location>
</feature>
<keyword evidence="8" id="KW-0732">Signal</keyword>
<keyword evidence="6 20" id="KW-0812">Transmembrane</keyword>
<evidence type="ECO:0000256" key="13">
    <source>
        <dbReference type="ARBA" id="ARBA00023180"/>
    </source>
</evidence>
<comment type="function">
    <text evidence="14">Protease with a carboxypeptidase B-like function involved in the C-terminal processing of the lysine and arginine residues from protein precursors. Promotes cell fusion and is involved in the programmed cell death.</text>
</comment>
<evidence type="ECO:0000256" key="7">
    <source>
        <dbReference type="ARBA" id="ARBA00022703"/>
    </source>
</evidence>
<evidence type="ECO:0000256" key="2">
    <source>
        <dbReference type="ARBA" id="ARBA00004393"/>
    </source>
</evidence>
<evidence type="ECO:0000256" key="14">
    <source>
        <dbReference type="ARBA" id="ARBA00037042"/>
    </source>
</evidence>
<dbReference type="GO" id="GO:0005802">
    <property type="term" value="C:trans-Golgi network"/>
    <property type="evidence" value="ECO:0007669"/>
    <property type="project" value="TreeGrafter"/>
</dbReference>
<feature type="region of interest" description="Disordered" evidence="19">
    <location>
        <begin position="14"/>
        <end position="41"/>
    </location>
</feature>
<dbReference type="PANTHER" id="PTHR11802">
    <property type="entry name" value="SERINE PROTEASE FAMILY S10 SERINE CARBOXYPEPTIDASE"/>
    <property type="match status" value="1"/>
</dbReference>
<evidence type="ECO:0000256" key="15">
    <source>
        <dbReference type="ARBA" id="ARBA00038895"/>
    </source>
</evidence>
<protein>
    <recommendedName>
        <fullName evidence="17">Pheromone-processing carboxypeptidase KEX1</fullName>
        <ecNumber evidence="15">3.4.16.6</ecNumber>
    </recommendedName>
    <alternativeName>
        <fullName evidence="18">Carboxypeptidase D</fullName>
    </alternativeName>
    <alternativeName>
        <fullName evidence="16">Pheromone-processing carboxypeptidase kex1</fullName>
    </alternativeName>
</protein>
<keyword evidence="13" id="KW-0325">Glycoprotein</keyword>
<evidence type="ECO:0000256" key="3">
    <source>
        <dbReference type="ARBA" id="ARBA00009431"/>
    </source>
</evidence>
<dbReference type="InterPro" id="IPR001563">
    <property type="entry name" value="Peptidase_S10"/>
</dbReference>